<evidence type="ECO:0000259" key="2">
    <source>
        <dbReference type="Pfam" id="PF01636"/>
    </source>
</evidence>
<dbReference type="Proteomes" id="UP000542742">
    <property type="component" value="Unassembled WGS sequence"/>
</dbReference>
<reference evidence="3 4" key="1">
    <citation type="submission" date="2020-08" db="EMBL/GenBank/DDBJ databases">
        <title>Sequencing the genomes of 1000 actinobacteria strains.</title>
        <authorList>
            <person name="Klenk H.-P."/>
        </authorList>
    </citation>
    <scope>NUCLEOTIDE SEQUENCE [LARGE SCALE GENOMIC DNA]</scope>
    <source>
        <strain evidence="3 4">DSM 45518</strain>
    </source>
</reference>
<proteinExistence type="predicted"/>
<dbReference type="InterPro" id="IPR002575">
    <property type="entry name" value="Aminoglycoside_PTrfase"/>
</dbReference>
<evidence type="ECO:0000313" key="3">
    <source>
        <dbReference type="EMBL" id="MBB4697447.1"/>
    </source>
</evidence>
<dbReference type="PANTHER" id="PTHR21310">
    <property type="entry name" value="AMINOGLYCOSIDE PHOSPHOTRANSFERASE-RELATED-RELATED"/>
    <property type="match status" value="1"/>
</dbReference>
<accession>A0A7W7G5X9</accession>
<protein>
    <submittedName>
        <fullName evidence="3">tRNA A-37 threonylcarbamoyl transferase component Bud32</fullName>
    </submittedName>
</protein>
<keyword evidence="3" id="KW-0808">Transferase</keyword>
<dbReference type="Gene3D" id="1.10.510.10">
    <property type="entry name" value="Transferase(Phosphotransferase) domain 1"/>
    <property type="match status" value="1"/>
</dbReference>
<dbReference type="Pfam" id="PF01636">
    <property type="entry name" value="APH"/>
    <property type="match status" value="1"/>
</dbReference>
<dbReference type="RefSeq" id="WP_184955566.1">
    <property type="nucleotide sequence ID" value="NZ_BOMC01000016.1"/>
</dbReference>
<dbReference type="EMBL" id="JACHMF010000001">
    <property type="protein sequence ID" value="MBB4697447.1"/>
    <property type="molecule type" value="Genomic_DNA"/>
</dbReference>
<keyword evidence="4" id="KW-1185">Reference proteome</keyword>
<dbReference type="AlphaFoldDB" id="A0A7W7G5X9"/>
<dbReference type="PANTHER" id="PTHR21310:SF40">
    <property type="entry name" value="AMINOGLYCOSIDE PHOSPHOTRANSFERASE DOMAIN-CONTAINING PROTEIN-RELATED"/>
    <property type="match status" value="1"/>
</dbReference>
<dbReference type="InterPro" id="IPR051678">
    <property type="entry name" value="AGP_Transferase"/>
</dbReference>
<evidence type="ECO:0000256" key="1">
    <source>
        <dbReference type="SAM" id="MobiDB-lite"/>
    </source>
</evidence>
<organism evidence="3 4">
    <name type="scientific">Paractinoplanes abujensis</name>
    <dbReference type="NCBI Taxonomy" id="882441"/>
    <lineage>
        <taxon>Bacteria</taxon>
        <taxon>Bacillati</taxon>
        <taxon>Actinomycetota</taxon>
        <taxon>Actinomycetes</taxon>
        <taxon>Micromonosporales</taxon>
        <taxon>Micromonosporaceae</taxon>
        <taxon>Paractinoplanes</taxon>
    </lineage>
</organism>
<dbReference type="SUPFAM" id="SSF56112">
    <property type="entry name" value="Protein kinase-like (PK-like)"/>
    <property type="match status" value="1"/>
</dbReference>
<evidence type="ECO:0000313" key="4">
    <source>
        <dbReference type="Proteomes" id="UP000542742"/>
    </source>
</evidence>
<sequence length="302" mass="31119">MTSVPVPEELGQPFAFGREADVYSLGDGTVLRRYREGGDTEPEALIMRHVGSHGFPVPRVFAAGGADLVLERLDGPTMAALLLSGAMAMEDGAAILADLLRRLHALPPLGGNTQPMGAAASDSAQPTSTAADDSAQPTSTAADDCARPVGPVAGGSAQPVSPTAGDSARPVGGDVPSAGDGMWSLGEGGPSVLHLDLHPENVVITADGPVVIDWRNARNGEPDLDTAFTALILAQVATGAIQHPTHEQVGAMLDVFLRLAPGDPVRLLDQVVEMRSRQVTMSVGEVNMLPLAAARVRQGVGK</sequence>
<feature type="domain" description="Aminoglycoside phosphotransferase" evidence="2">
    <location>
        <begin position="12"/>
        <end position="230"/>
    </location>
</feature>
<feature type="region of interest" description="Disordered" evidence="1">
    <location>
        <begin position="111"/>
        <end position="184"/>
    </location>
</feature>
<dbReference type="InterPro" id="IPR011009">
    <property type="entry name" value="Kinase-like_dom_sf"/>
</dbReference>
<dbReference type="GO" id="GO:0016740">
    <property type="term" value="F:transferase activity"/>
    <property type="evidence" value="ECO:0007669"/>
    <property type="project" value="UniProtKB-KW"/>
</dbReference>
<name>A0A7W7G5X9_9ACTN</name>
<gene>
    <name evidence="3" type="ORF">BKA14_007595</name>
</gene>
<feature type="compositionally biased region" description="Polar residues" evidence="1">
    <location>
        <begin position="122"/>
        <end position="141"/>
    </location>
</feature>
<comment type="caution">
    <text evidence="3">The sequence shown here is derived from an EMBL/GenBank/DDBJ whole genome shotgun (WGS) entry which is preliminary data.</text>
</comment>